<evidence type="ECO:0000256" key="1">
    <source>
        <dbReference type="SAM" id="Phobius"/>
    </source>
</evidence>
<protein>
    <submittedName>
        <fullName evidence="2">Uncharacterized protein</fullName>
    </submittedName>
</protein>
<evidence type="ECO:0000313" key="3">
    <source>
        <dbReference type="Proteomes" id="UP000460949"/>
    </source>
</evidence>
<evidence type="ECO:0000313" key="2">
    <source>
        <dbReference type="EMBL" id="MYL18899.1"/>
    </source>
</evidence>
<organism evidence="2 3">
    <name type="scientific">Halobacillus litoralis</name>
    <dbReference type="NCBI Taxonomy" id="45668"/>
    <lineage>
        <taxon>Bacteria</taxon>
        <taxon>Bacillati</taxon>
        <taxon>Bacillota</taxon>
        <taxon>Bacilli</taxon>
        <taxon>Bacillales</taxon>
        <taxon>Bacillaceae</taxon>
        <taxon>Halobacillus</taxon>
    </lineage>
</organism>
<dbReference type="EMBL" id="WMET01000001">
    <property type="protein sequence ID" value="MYL18899.1"/>
    <property type="molecule type" value="Genomic_DNA"/>
</dbReference>
<gene>
    <name evidence="2" type="ORF">GLW04_03295</name>
</gene>
<dbReference type="RefSeq" id="WP_160835337.1">
    <property type="nucleotide sequence ID" value="NZ_WMET01000001.1"/>
</dbReference>
<dbReference type="OrthoDB" id="2971697at2"/>
<accession>A0A845DPT5</accession>
<feature type="transmembrane region" description="Helical" evidence="1">
    <location>
        <begin position="7"/>
        <end position="29"/>
    </location>
</feature>
<proteinExistence type="predicted"/>
<keyword evidence="1" id="KW-0472">Membrane</keyword>
<comment type="caution">
    <text evidence="2">The sequence shown here is derived from an EMBL/GenBank/DDBJ whole genome shotgun (WGS) entry which is preliminary data.</text>
</comment>
<sequence>MKNFRDTGLYAVVVLSIYLCFFGSVWFFGSLNGADWSSWWTGFSWEMVNTEELKQIIGL</sequence>
<reference evidence="2 3" key="1">
    <citation type="submission" date="2019-11" db="EMBL/GenBank/DDBJ databases">
        <title>Genome sequences of 17 halophilic strains isolated from different environments.</title>
        <authorList>
            <person name="Furrow R.E."/>
        </authorList>
    </citation>
    <scope>NUCLEOTIDE SEQUENCE [LARGE SCALE GENOMIC DNA]</scope>
    <source>
        <strain evidence="2 3">22511_23_Filter</strain>
    </source>
</reference>
<keyword evidence="1" id="KW-0812">Transmembrane</keyword>
<keyword evidence="1" id="KW-1133">Transmembrane helix</keyword>
<name>A0A845DPT5_9BACI</name>
<dbReference type="AlphaFoldDB" id="A0A845DPT5"/>
<dbReference type="Proteomes" id="UP000460949">
    <property type="component" value="Unassembled WGS sequence"/>
</dbReference>